<evidence type="ECO:0000313" key="3">
    <source>
        <dbReference type="WBParaSite" id="Hba_05884"/>
    </source>
</evidence>
<dbReference type="Proteomes" id="UP000095283">
    <property type="component" value="Unplaced"/>
</dbReference>
<accession>A0A1I7WL69</accession>
<dbReference type="AlphaFoldDB" id="A0A1I7WL69"/>
<feature type="region of interest" description="Disordered" evidence="1">
    <location>
        <begin position="235"/>
        <end position="254"/>
    </location>
</feature>
<feature type="region of interest" description="Disordered" evidence="1">
    <location>
        <begin position="135"/>
        <end position="160"/>
    </location>
</feature>
<organism evidence="2 3">
    <name type="scientific">Heterorhabditis bacteriophora</name>
    <name type="common">Entomopathogenic nematode worm</name>
    <dbReference type="NCBI Taxonomy" id="37862"/>
    <lineage>
        <taxon>Eukaryota</taxon>
        <taxon>Metazoa</taxon>
        <taxon>Ecdysozoa</taxon>
        <taxon>Nematoda</taxon>
        <taxon>Chromadorea</taxon>
        <taxon>Rhabditida</taxon>
        <taxon>Rhabditina</taxon>
        <taxon>Rhabditomorpha</taxon>
        <taxon>Strongyloidea</taxon>
        <taxon>Heterorhabditidae</taxon>
        <taxon>Heterorhabditis</taxon>
    </lineage>
</organism>
<evidence type="ECO:0000313" key="2">
    <source>
        <dbReference type="Proteomes" id="UP000095283"/>
    </source>
</evidence>
<name>A0A1I7WL69_HETBA</name>
<keyword evidence="2" id="KW-1185">Reference proteome</keyword>
<reference evidence="3" key="1">
    <citation type="submission" date="2016-11" db="UniProtKB">
        <authorList>
            <consortium name="WormBaseParasite"/>
        </authorList>
    </citation>
    <scope>IDENTIFICATION</scope>
</reference>
<protein>
    <submittedName>
        <fullName evidence="3">GATA-type domain-containing protein</fullName>
    </submittedName>
</protein>
<evidence type="ECO:0000256" key="1">
    <source>
        <dbReference type="SAM" id="MobiDB-lite"/>
    </source>
</evidence>
<sequence length="254" mass="28713">MRSALYPRVFTLDSVIVTKAFVESPPFCDKKMPSMKYKSKHDLKEDTFLFGGLPNLFGCNPCSNGYVGYSQPQPYYQSPVDSYHPFMNSYAHSQAYQQRSYQTPHSYSDYHQQEYQHPEPSYNQHMPEYHSPVSAYQEPQPEYHPAVSNYHESEPIEPSTEGYIQPSAPVFYSSAHPQSSYNAPQENIVVKETEILESVAPASITNQHSTAVVEEKTFHKTSDYETPVQVVSEPVSEVAPSYSSSTTTSEASGY</sequence>
<proteinExistence type="predicted"/>
<dbReference type="WBParaSite" id="Hba_05884">
    <property type="protein sequence ID" value="Hba_05884"/>
    <property type="gene ID" value="Hba_05884"/>
</dbReference>